<feature type="compositionally biased region" description="Polar residues" evidence="1">
    <location>
        <begin position="30"/>
        <end position="40"/>
    </location>
</feature>
<protein>
    <submittedName>
        <fullName evidence="2">Uncharacterized protein</fullName>
    </submittedName>
</protein>
<organism evidence="2">
    <name type="scientific">Tanacetum cinerariifolium</name>
    <name type="common">Dalmatian daisy</name>
    <name type="synonym">Chrysanthemum cinerariifolium</name>
    <dbReference type="NCBI Taxonomy" id="118510"/>
    <lineage>
        <taxon>Eukaryota</taxon>
        <taxon>Viridiplantae</taxon>
        <taxon>Streptophyta</taxon>
        <taxon>Embryophyta</taxon>
        <taxon>Tracheophyta</taxon>
        <taxon>Spermatophyta</taxon>
        <taxon>Magnoliopsida</taxon>
        <taxon>eudicotyledons</taxon>
        <taxon>Gunneridae</taxon>
        <taxon>Pentapetalae</taxon>
        <taxon>asterids</taxon>
        <taxon>campanulids</taxon>
        <taxon>Asterales</taxon>
        <taxon>Asteraceae</taxon>
        <taxon>Asteroideae</taxon>
        <taxon>Anthemideae</taxon>
        <taxon>Anthemidinae</taxon>
        <taxon>Tanacetum</taxon>
    </lineage>
</organism>
<dbReference type="EMBL" id="BKCJ011692272">
    <property type="protein sequence ID" value="GFD47142.1"/>
    <property type="molecule type" value="Genomic_DNA"/>
</dbReference>
<dbReference type="AlphaFoldDB" id="A0A699WGD4"/>
<reference evidence="2" key="1">
    <citation type="journal article" date="2019" name="Sci. Rep.">
        <title>Draft genome of Tanacetum cinerariifolium, the natural source of mosquito coil.</title>
        <authorList>
            <person name="Yamashiro T."/>
            <person name="Shiraishi A."/>
            <person name="Satake H."/>
            <person name="Nakayama K."/>
        </authorList>
    </citation>
    <scope>NUCLEOTIDE SEQUENCE</scope>
</reference>
<feature type="compositionally biased region" description="Basic and acidic residues" evidence="1">
    <location>
        <begin position="42"/>
        <end position="57"/>
    </location>
</feature>
<accession>A0A699WGD4</accession>
<sequence length="68" mass="7590">VSNHTSPKNLKPKSRSVNRAGNYKARIPQPGSSGRYQNKTIGGRDKQQQERQSDKQGTRGNTNLKPRS</sequence>
<comment type="caution">
    <text evidence="2">The sequence shown here is derived from an EMBL/GenBank/DDBJ whole genome shotgun (WGS) entry which is preliminary data.</text>
</comment>
<feature type="region of interest" description="Disordered" evidence="1">
    <location>
        <begin position="1"/>
        <end position="68"/>
    </location>
</feature>
<evidence type="ECO:0000256" key="1">
    <source>
        <dbReference type="SAM" id="MobiDB-lite"/>
    </source>
</evidence>
<name>A0A699WGD4_TANCI</name>
<gene>
    <name evidence="2" type="ORF">Tci_919111</name>
</gene>
<feature type="non-terminal residue" evidence="2">
    <location>
        <position position="1"/>
    </location>
</feature>
<evidence type="ECO:0000313" key="2">
    <source>
        <dbReference type="EMBL" id="GFD47142.1"/>
    </source>
</evidence>
<proteinExistence type="predicted"/>
<feature type="compositionally biased region" description="Polar residues" evidence="1">
    <location>
        <begin position="58"/>
        <end position="68"/>
    </location>
</feature>